<reference evidence="3 4" key="1">
    <citation type="submission" date="2016-10" db="EMBL/GenBank/DDBJ databases">
        <authorList>
            <person name="Varghese N."/>
            <person name="Submissions S."/>
        </authorList>
    </citation>
    <scope>NUCLEOTIDE SEQUENCE [LARGE SCALE GENOMIC DNA]</scope>
    <source>
        <strain evidence="3 4">DSM 16525</strain>
    </source>
</reference>
<evidence type="ECO:0000256" key="1">
    <source>
        <dbReference type="SAM" id="Phobius"/>
    </source>
</evidence>
<dbReference type="PROSITE" id="PS51257">
    <property type="entry name" value="PROKAR_LIPOPROTEIN"/>
    <property type="match status" value="1"/>
</dbReference>
<dbReference type="EMBL" id="FOIB01000008">
    <property type="protein sequence ID" value="SEU28621.1"/>
    <property type="molecule type" value="Genomic_DNA"/>
</dbReference>
<reference evidence="2 5" key="2">
    <citation type="submission" date="2019-07" db="EMBL/GenBank/DDBJ databases">
        <title>Whole genome shotgun sequence of Myxococcus fulvus NBRC 100333.</title>
        <authorList>
            <person name="Hosoyama A."/>
            <person name="Uohara A."/>
            <person name="Ohji S."/>
            <person name="Ichikawa N."/>
        </authorList>
    </citation>
    <scope>NUCLEOTIDE SEQUENCE [LARGE SCALE GENOMIC DNA]</scope>
    <source>
        <strain evidence="2 5">NBRC 100333</strain>
    </source>
</reference>
<dbReference type="STRING" id="1334629.MFUL124B02_15060"/>
<gene>
    <name evidence="2" type="ORF">MFU01_39600</name>
    <name evidence="3" type="ORF">SAMN05443572_10840</name>
</gene>
<dbReference type="RefSeq" id="WP_046712631.1">
    <property type="nucleotide sequence ID" value="NZ_BJXR01000030.1"/>
</dbReference>
<comment type="caution">
    <text evidence="2">The sequence shown here is derived from an EMBL/GenBank/DDBJ whole genome shotgun (WGS) entry which is preliminary data.</text>
</comment>
<evidence type="ECO:0000313" key="2">
    <source>
        <dbReference type="EMBL" id="GEN08923.1"/>
    </source>
</evidence>
<evidence type="ECO:0000313" key="3">
    <source>
        <dbReference type="EMBL" id="SEU28621.1"/>
    </source>
</evidence>
<keyword evidence="1" id="KW-0472">Membrane</keyword>
<dbReference type="Proteomes" id="UP000183760">
    <property type="component" value="Unassembled WGS sequence"/>
</dbReference>
<keyword evidence="1" id="KW-0812">Transmembrane</keyword>
<feature type="transmembrane region" description="Helical" evidence="1">
    <location>
        <begin position="28"/>
        <end position="48"/>
    </location>
</feature>
<sequence length="75" mass="7915">MNWKLCVGLLLGLGIGFGCRWLGVPVPAPPALVGALLVVTMTTGYTLTDRLLASRPSRNHIHCGGPTGETQESRS</sequence>
<accession>A0A511T5P5</accession>
<dbReference type="AlphaFoldDB" id="A0A511T5P5"/>
<dbReference type="OrthoDB" id="5519835at2"/>
<dbReference type="InterPro" id="IPR020017">
    <property type="entry name" value="XapX_domain"/>
</dbReference>
<dbReference type="Proteomes" id="UP000321514">
    <property type="component" value="Unassembled WGS sequence"/>
</dbReference>
<proteinExistence type="predicted"/>
<protein>
    <submittedName>
        <fullName evidence="3">XapX domain-containing protein</fullName>
    </submittedName>
</protein>
<evidence type="ECO:0000313" key="4">
    <source>
        <dbReference type="Proteomes" id="UP000183760"/>
    </source>
</evidence>
<organism evidence="2 5">
    <name type="scientific">Myxococcus fulvus</name>
    <dbReference type="NCBI Taxonomy" id="33"/>
    <lineage>
        <taxon>Bacteria</taxon>
        <taxon>Pseudomonadati</taxon>
        <taxon>Myxococcota</taxon>
        <taxon>Myxococcia</taxon>
        <taxon>Myxococcales</taxon>
        <taxon>Cystobacterineae</taxon>
        <taxon>Myxococcaceae</taxon>
        <taxon>Myxococcus</taxon>
    </lineage>
</organism>
<evidence type="ECO:0000313" key="5">
    <source>
        <dbReference type="Proteomes" id="UP000321514"/>
    </source>
</evidence>
<keyword evidence="1" id="KW-1133">Transmembrane helix</keyword>
<keyword evidence="4" id="KW-1185">Reference proteome</keyword>
<name>A0A511T5P5_MYXFU</name>
<dbReference type="EMBL" id="BJXR01000030">
    <property type="protein sequence ID" value="GEN08923.1"/>
    <property type="molecule type" value="Genomic_DNA"/>
</dbReference>
<dbReference type="NCBIfam" id="TIGR03510">
    <property type="entry name" value="XapX"/>
    <property type="match status" value="1"/>
</dbReference>